<sequence>MRIVHVSDCYAPRTGGIESQVADLAHHQARAGHDVHVLTATLGEGGERGGVVDVDRGVHVHRLGARLPFDLPVNPLAGPRLVRAALADLRPDAVHVHAGVLSPFAYDGARIALGARLPTAITWHCMLDGTVDVLRRLVRTTRWRTAPVALSAVSAAAAARVRAVFDAPVDVVPNGLDLDAWAPQGASAAHAGPLRVVSTMRLAPRKRAVPLVDAVASAAGRLPAGALRLEIVGDGPVRDAVQARVRARGLDDVVHLHGRVPRDRLRDLYAHADVFVAPAHLEAFGIAALEARTAGLAVVAHRGTGIAEFVTDGLDGLLVDDDAGMADALVRLAQDADLRVRLQEHNRAVRPPFGWGDVLDAAQAQYARAGALAGRPA</sequence>
<keyword evidence="3 7" id="KW-0808">Transferase</keyword>
<dbReference type="RefSeq" id="WP_140457239.1">
    <property type="nucleotide sequence ID" value="NZ_BAABFI010000011.1"/>
</dbReference>
<dbReference type="EMBL" id="BONN01000001">
    <property type="protein sequence ID" value="GIG31567.1"/>
    <property type="molecule type" value="Genomic_DNA"/>
</dbReference>
<dbReference type="SUPFAM" id="SSF53756">
    <property type="entry name" value="UDP-Glycosyltransferase/glycogen phosphorylase"/>
    <property type="match status" value="1"/>
</dbReference>
<dbReference type="GO" id="GO:0016758">
    <property type="term" value="F:hexosyltransferase activity"/>
    <property type="evidence" value="ECO:0007669"/>
    <property type="project" value="TreeGrafter"/>
</dbReference>
<dbReference type="InterPro" id="IPR001296">
    <property type="entry name" value="Glyco_trans_1"/>
</dbReference>
<gene>
    <name evidence="7" type="ORF">BKA21_000973</name>
    <name evidence="6" type="ORF">Col01nite_07260</name>
</gene>
<keyword evidence="2" id="KW-0328">Glycosyltransferase</keyword>
<organism evidence="7 8">
    <name type="scientific">Cellulomonas oligotrophica</name>
    <dbReference type="NCBI Taxonomy" id="931536"/>
    <lineage>
        <taxon>Bacteria</taxon>
        <taxon>Bacillati</taxon>
        <taxon>Actinomycetota</taxon>
        <taxon>Actinomycetes</taxon>
        <taxon>Micrococcales</taxon>
        <taxon>Cellulomonadaceae</taxon>
        <taxon>Cellulomonas</taxon>
    </lineage>
</organism>
<keyword evidence="9" id="KW-1185">Reference proteome</keyword>
<dbReference type="Gene3D" id="3.40.50.2000">
    <property type="entry name" value="Glycogen Phosphorylase B"/>
    <property type="match status" value="2"/>
</dbReference>
<evidence type="ECO:0000256" key="1">
    <source>
        <dbReference type="ARBA" id="ARBA00021292"/>
    </source>
</evidence>
<protein>
    <recommendedName>
        <fullName evidence="1">D-inositol 3-phosphate glycosyltransferase</fullName>
    </recommendedName>
</protein>
<evidence type="ECO:0000259" key="5">
    <source>
        <dbReference type="Pfam" id="PF13439"/>
    </source>
</evidence>
<evidence type="ECO:0000313" key="8">
    <source>
        <dbReference type="Proteomes" id="UP000577956"/>
    </source>
</evidence>
<dbReference type="PANTHER" id="PTHR45947:SF3">
    <property type="entry name" value="SULFOQUINOVOSYL TRANSFERASE SQD2"/>
    <property type="match status" value="1"/>
</dbReference>
<proteinExistence type="predicted"/>
<feature type="domain" description="Glycosyltransferase subfamily 4-like N-terminal" evidence="5">
    <location>
        <begin position="15"/>
        <end position="179"/>
    </location>
</feature>
<accession>A0A7Y9FDX9</accession>
<evidence type="ECO:0000256" key="3">
    <source>
        <dbReference type="ARBA" id="ARBA00022679"/>
    </source>
</evidence>
<evidence type="ECO:0000313" key="9">
    <source>
        <dbReference type="Proteomes" id="UP000618382"/>
    </source>
</evidence>
<dbReference type="Proteomes" id="UP000577956">
    <property type="component" value="Unassembled WGS sequence"/>
</dbReference>
<evidence type="ECO:0000313" key="7">
    <source>
        <dbReference type="EMBL" id="NYD85424.1"/>
    </source>
</evidence>
<dbReference type="Proteomes" id="UP000618382">
    <property type="component" value="Unassembled WGS sequence"/>
</dbReference>
<dbReference type="CDD" id="cd03801">
    <property type="entry name" value="GT4_PimA-like"/>
    <property type="match status" value="1"/>
</dbReference>
<dbReference type="EMBL" id="JACCBK010000001">
    <property type="protein sequence ID" value="NYD85424.1"/>
    <property type="molecule type" value="Genomic_DNA"/>
</dbReference>
<name>A0A7Y9FDX9_9CELL</name>
<dbReference type="AlphaFoldDB" id="A0A7Y9FDX9"/>
<reference evidence="7 8" key="1">
    <citation type="submission" date="2020-07" db="EMBL/GenBank/DDBJ databases">
        <title>Sequencing the genomes of 1000 actinobacteria strains.</title>
        <authorList>
            <person name="Klenk H.-P."/>
        </authorList>
    </citation>
    <scope>NUCLEOTIDE SEQUENCE [LARGE SCALE GENOMIC DNA]</scope>
    <source>
        <strain evidence="7 8">DSM 24482</strain>
    </source>
</reference>
<dbReference type="Pfam" id="PF00534">
    <property type="entry name" value="Glycos_transf_1"/>
    <property type="match status" value="1"/>
</dbReference>
<dbReference type="PANTHER" id="PTHR45947">
    <property type="entry name" value="SULFOQUINOVOSYL TRANSFERASE SQD2"/>
    <property type="match status" value="1"/>
</dbReference>
<comment type="caution">
    <text evidence="7">The sequence shown here is derived from an EMBL/GenBank/DDBJ whole genome shotgun (WGS) entry which is preliminary data.</text>
</comment>
<dbReference type="Pfam" id="PF13439">
    <property type="entry name" value="Glyco_transf_4"/>
    <property type="match status" value="1"/>
</dbReference>
<evidence type="ECO:0000259" key="4">
    <source>
        <dbReference type="Pfam" id="PF00534"/>
    </source>
</evidence>
<evidence type="ECO:0000256" key="2">
    <source>
        <dbReference type="ARBA" id="ARBA00022676"/>
    </source>
</evidence>
<dbReference type="GO" id="GO:1901137">
    <property type="term" value="P:carbohydrate derivative biosynthetic process"/>
    <property type="evidence" value="ECO:0007669"/>
    <property type="project" value="UniProtKB-ARBA"/>
</dbReference>
<dbReference type="InterPro" id="IPR028098">
    <property type="entry name" value="Glyco_trans_4-like_N"/>
</dbReference>
<feature type="domain" description="Glycosyl transferase family 1" evidence="4">
    <location>
        <begin position="193"/>
        <end position="347"/>
    </location>
</feature>
<evidence type="ECO:0000313" key="6">
    <source>
        <dbReference type="EMBL" id="GIG31567.1"/>
    </source>
</evidence>
<dbReference type="InterPro" id="IPR050194">
    <property type="entry name" value="Glycosyltransferase_grp1"/>
</dbReference>
<reference evidence="6 9" key="2">
    <citation type="submission" date="2021-01" db="EMBL/GenBank/DDBJ databases">
        <title>Whole genome shotgun sequence of Cellulomonas oligotrophica NBRC 109435.</title>
        <authorList>
            <person name="Komaki H."/>
            <person name="Tamura T."/>
        </authorList>
    </citation>
    <scope>NUCLEOTIDE SEQUENCE [LARGE SCALE GENOMIC DNA]</scope>
    <source>
        <strain evidence="6 9">NBRC 109435</strain>
    </source>
</reference>